<evidence type="ECO:0000256" key="1">
    <source>
        <dbReference type="ARBA" id="ARBA00022722"/>
    </source>
</evidence>
<dbReference type="PANTHER" id="PTHR11046">
    <property type="entry name" value="OLIGORIBONUCLEASE, MITOCHONDRIAL"/>
    <property type="match status" value="1"/>
</dbReference>
<dbReference type="InterPro" id="IPR022894">
    <property type="entry name" value="Oligoribonuclease"/>
</dbReference>
<sequence length="500" mass="56682">MTDRHVVNKCLNRKLEDIRQEALPKVVKDWDKKSPEEKDAMKNMWNHFCSMHFIVGLATSAEAGLKTFENACTCTDHSSSGATGAETFFPSQGESGAHRLVRAVCKAFSHTGACEKSGHPKEFEAFLQSCVPAKVNKLISFRGERFNVLFKNGGATYHHKDDLLAYLDTCEAPNRLLQAVRADLSVPVYVAGCCALGIINKIVTAPLWRLVESESSILDMCQHFHQLHISFSSFIKDPSSLMEGEAIFPSVQGEDDDVYKSLFSHDDPEIKRLTCQALKNIMTEFVVVTERMLKDYLPGGIFHNPTEAQREEMATCPTNNTGLERTFAHLDRDVRFSPNATTLTRESKIMFRLNRTGQYLDTIPMEEKHTVFKEARKAARTDRKLHQEEQKQLKQHRQELLHARIQKKTLKKAVKEAALEALKSTVKQLGLWDSAEQIEAGLLKLVTKKSRMLALKQQIKFRKEVLGDRVHNKSLFQFSKGGKALKENDLKQNLLILVRK</sequence>
<keyword evidence="1" id="KW-0378">Hydrolase</keyword>
<accession>A0A6P4Z5S7</accession>
<dbReference type="OrthoDB" id="6414146at2759"/>
<organism evidence="3 4">
    <name type="scientific">Branchiostoma belcheri</name>
    <name type="common">Amphioxus</name>
    <dbReference type="NCBI Taxonomy" id="7741"/>
    <lineage>
        <taxon>Eukaryota</taxon>
        <taxon>Metazoa</taxon>
        <taxon>Chordata</taxon>
        <taxon>Cephalochordata</taxon>
        <taxon>Leptocardii</taxon>
        <taxon>Amphioxiformes</taxon>
        <taxon>Branchiostomatidae</taxon>
        <taxon>Branchiostoma</taxon>
    </lineage>
</organism>
<protein>
    <submittedName>
        <fullName evidence="4">Uncharacterized protein LOC109470435</fullName>
    </submittedName>
</protein>
<dbReference type="GeneID" id="109470435"/>
<dbReference type="Proteomes" id="UP000515135">
    <property type="component" value="Unplaced"/>
</dbReference>
<dbReference type="RefSeq" id="XP_019624946.1">
    <property type="nucleotide sequence ID" value="XM_019769387.1"/>
</dbReference>
<evidence type="ECO:0000256" key="2">
    <source>
        <dbReference type="SAM" id="Coils"/>
    </source>
</evidence>
<dbReference type="KEGG" id="bbel:109470435"/>
<reference evidence="4" key="1">
    <citation type="submission" date="2025-08" db="UniProtKB">
        <authorList>
            <consortium name="RefSeq"/>
        </authorList>
    </citation>
    <scope>IDENTIFICATION</scope>
    <source>
        <tissue evidence="4">Gonad</tissue>
    </source>
</reference>
<dbReference type="AlphaFoldDB" id="A0A6P4Z5S7"/>
<name>A0A6P4Z5S7_BRABE</name>
<proteinExistence type="predicted"/>
<dbReference type="PANTHER" id="PTHR11046:SF25">
    <property type="match status" value="1"/>
</dbReference>
<evidence type="ECO:0000313" key="3">
    <source>
        <dbReference type="Proteomes" id="UP000515135"/>
    </source>
</evidence>
<keyword evidence="3" id="KW-1185">Reference proteome</keyword>
<keyword evidence="2" id="KW-0175">Coiled coil</keyword>
<dbReference type="GO" id="GO:0000175">
    <property type="term" value="F:3'-5'-RNA exonuclease activity"/>
    <property type="evidence" value="ECO:0007669"/>
    <property type="project" value="InterPro"/>
</dbReference>
<gene>
    <name evidence="4" type="primary">LOC109470435</name>
</gene>
<evidence type="ECO:0000313" key="4">
    <source>
        <dbReference type="RefSeq" id="XP_019624946.1"/>
    </source>
</evidence>
<feature type="coiled-coil region" evidence="2">
    <location>
        <begin position="386"/>
        <end position="413"/>
    </location>
</feature>
<keyword evidence="1" id="KW-0540">Nuclease</keyword>